<accession>A0A8T0A4K7</accession>
<proteinExistence type="predicted"/>
<dbReference type="Proteomes" id="UP000605970">
    <property type="component" value="Unassembled WGS sequence"/>
</dbReference>
<reference evidence="1" key="1">
    <citation type="journal article" date="2020" name="Ecol. Evol.">
        <title>Genome structure and content of the rice root-knot nematode (Meloidogyne graminicola).</title>
        <authorList>
            <person name="Phan N.T."/>
            <person name="Danchin E.G.J."/>
            <person name="Klopp C."/>
            <person name="Perfus-Barbeoch L."/>
            <person name="Kozlowski D.K."/>
            <person name="Koutsovoulos G.D."/>
            <person name="Lopez-Roques C."/>
            <person name="Bouchez O."/>
            <person name="Zahm M."/>
            <person name="Besnard G."/>
            <person name="Bellafiore S."/>
        </authorList>
    </citation>
    <scope>NUCLEOTIDE SEQUENCE</scope>
    <source>
        <strain evidence="1">VN-18</strain>
    </source>
</reference>
<keyword evidence="2" id="KW-1185">Reference proteome</keyword>
<name>A0A8T0A4K7_9BILA</name>
<gene>
    <name evidence="1" type="ORF">Mgra_00000783</name>
</gene>
<dbReference type="EMBL" id="JABEBT010000003">
    <property type="protein sequence ID" value="KAF7639863.1"/>
    <property type="molecule type" value="Genomic_DNA"/>
</dbReference>
<evidence type="ECO:0000313" key="1">
    <source>
        <dbReference type="EMBL" id="KAF7639863.1"/>
    </source>
</evidence>
<comment type="caution">
    <text evidence="1">The sequence shown here is derived from an EMBL/GenBank/DDBJ whole genome shotgun (WGS) entry which is preliminary data.</text>
</comment>
<sequence>MTNNLFQTPETIYYKKQLLMFIRIKKMTIGLLLTKSENLIIIFSGIYSDFNISSGRTFTPNKTFFLFF</sequence>
<organism evidence="1 2">
    <name type="scientific">Meloidogyne graminicola</name>
    <dbReference type="NCBI Taxonomy" id="189291"/>
    <lineage>
        <taxon>Eukaryota</taxon>
        <taxon>Metazoa</taxon>
        <taxon>Ecdysozoa</taxon>
        <taxon>Nematoda</taxon>
        <taxon>Chromadorea</taxon>
        <taxon>Rhabditida</taxon>
        <taxon>Tylenchina</taxon>
        <taxon>Tylenchomorpha</taxon>
        <taxon>Tylenchoidea</taxon>
        <taxon>Meloidogynidae</taxon>
        <taxon>Meloidogyninae</taxon>
        <taxon>Meloidogyne</taxon>
    </lineage>
</organism>
<dbReference type="AlphaFoldDB" id="A0A8T0A4K7"/>
<protein>
    <submittedName>
        <fullName evidence="1">Uncharacterized protein</fullName>
    </submittedName>
</protein>
<evidence type="ECO:0000313" key="2">
    <source>
        <dbReference type="Proteomes" id="UP000605970"/>
    </source>
</evidence>